<dbReference type="PANTHER" id="PTHR11364:SF27">
    <property type="entry name" value="SULFURTRANSFERASE"/>
    <property type="match status" value="1"/>
</dbReference>
<sequence length="327" mass="35658">MSTKATPEPVPLILAPKDVQELIRSKDSSSIRILDATWFMPNVQRDARKEFEQGPRIPNSSFWDVDKVATQKGEKDEKGNELNPLGLSHMMPTPKVFANAAGQHGITPDTHVIVYDTHGVFSSPRTAFTFHAFGHRAISILNGGLPAWIKNDFEVENGPPHQITPTNYPTPSLESTLIRSYDEMVANARMGARGQTVLDARPNGRFEGTAPEPRPGLSSGHIPNSTSLPATSLLDTNSISSDKSFTTLKNQTDLWRSISDTVGGMDELDKLRQASSAGESAVTNTCGSGMTAAILWLGLYQLGIQSSIYDESWTGYASRKESVIDKE</sequence>
<dbReference type="GO" id="GO:0004792">
    <property type="term" value="F:thiosulfate-cyanide sulfurtransferase activity"/>
    <property type="evidence" value="ECO:0007669"/>
    <property type="project" value="TreeGrafter"/>
</dbReference>
<evidence type="ECO:0000313" key="6">
    <source>
        <dbReference type="Proteomes" id="UP000245771"/>
    </source>
</evidence>
<dbReference type="PANTHER" id="PTHR11364">
    <property type="entry name" value="THIOSULFATE SULFERTANSFERASE"/>
    <property type="match status" value="1"/>
</dbReference>
<feature type="region of interest" description="Disordered" evidence="3">
    <location>
        <begin position="199"/>
        <end position="228"/>
    </location>
</feature>
<accession>A0A316VF13</accession>
<protein>
    <submittedName>
        <fullName evidence="5">Rhodanese-like protein</fullName>
    </submittedName>
</protein>
<dbReference type="AlphaFoldDB" id="A0A316VF13"/>
<evidence type="ECO:0000256" key="3">
    <source>
        <dbReference type="SAM" id="MobiDB-lite"/>
    </source>
</evidence>
<gene>
    <name evidence="5" type="ORF">FA14DRAFT_161009</name>
</gene>
<dbReference type="CDD" id="cd01448">
    <property type="entry name" value="TST_Repeat_1"/>
    <property type="match status" value="1"/>
</dbReference>
<dbReference type="SMART" id="SM00450">
    <property type="entry name" value="RHOD"/>
    <property type="match status" value="2"/>
</dbReference>
<dbReference type="GO" id="GO:0005739">
    <property type="term" value="C:mitochondrion"/>
    <property type="evidence" value="ECO:0007669"/>
    <property type="project" value="TreeGrafter"/>
</dbReference>
<organism evidence="5 6">
    <name type="scientific">Meira miltonrushii</name>
    <dbReference type="NCBI Taxonomy" id="1280837"/>
    <lineage>
        <taxon>Eukaryota</taxon>
        <taxon>Fungi</taxon>
        <taxon>Dikarya</taxon>
        <taxon>Basidiomycota</taxon>
        <taxon>Ustilaginomycotina</taxon>
        <taxon>Exobasidiomycetes</taxon>
        <taxon>Exobasidiales</taxon>
        <taxon>Brachybasidiaceae</taxon>
        <taxon>Meira</taxon>
    </lineage>
</organism>
<dbReference type="Gene3D" id="3.40.250.10">
    <property type="entry name" value="Rhodanese-like domain"/>
    <property type="match status" value="2"/>
</dbReference>
<dbReference type="GeneID" id="37020715"/>
<reference evidence="5 6" key="1">
    <citation type="journal article" date="2018" name="Mol. Biol. Evol.">
        <title>Broad Genomic Sampling Reveals a Smut Pathogenic Ancestry of the Fungal Clade Ustilaginomycotina.</title>
        <authorList>
            <person name="Kijpornyongpan T."/>
            <person name="Mondo S.J."/>
            <person name="Barry K."/>
            <person name="Sandor L."/>
            <person name="Lee J."/>
            <person name="Lipzen A."/>
            <person name="Pangilinan J."/>
            <person name="LaButti K."/>
            <person name="Hainaut M."/>
            <person name="Henrissat B."/>
            <person name="Grigoriev I.V."/>
            <person name="Spatafora J.W."/>
            <person name="Aime M.C."/>
        </authorList>
    </citation>
    <scope>NUCLEOTIDE SEQUENCE [LARGE SCALE GENOMIC DNA]</scope>
    <source>
        <strain evidence="5 6">MCA 3882</strain>
    </source>
</reference>
<dbReference type="PROSITE" id="PS50206">
    <property type="entry name" value="RHODANESE_3"/>
    <property type="match status" value="2"/>
</dbReference>
<dbReference type="OrthoDB" id="270167at2759"/>
<evidence type="ECO:0000256" key="2">
    <source>
        <dbReference type="ARBA" id="ARBA00022737"/>
    </source>
</evidence>
<dbReference type="InterPro" id="IPR001763">
    <property type="entry name" value="Rhodanese-like_dom"/>
</dbReference>
<dbReference type="Pfam" id="PF00581">
    <property type="entry name" value="Rhodanese"/>
    <property type="match status" value="1"/>
</dbReference>
<keyword evidence="2" id="KW-0677">Repeat</keyword>
<evidence type="ECO:0000256" key="1">
    <source>
        <dbReference type="ARBA" id="ARBA00022679"/>
    </source>
</evidence>
<dbReference type="RefSeq" id="XP_025356474.1">
    <property type="nucleotide sequence ID" value="XM_025498934.1"/>
</dbReference>
<evidence type="ECO:0000313" key="5">
    <source>
        <dbReference type="EMBL" id="PWN36172.1"/>
    </source>
</evidence>
<proteinExistence type="predicted"/>
<dbReference type="STRING" id="1280837.A0A316VF13"/>
<name>A0A316VF13_9BASI</name>
<evidence type="ECO:0000259" key="4">
    <source>
        <dbReference type="PROSITE" id="PS50206"/>
    </source>
</evidence>
<dbReference type="EMBL" id="KZ819603">
    <property type="protein sequence ID" value="PWN36172.1"/>
    <property type="molecule type" value="Genomic_DNA"/>
</dbReference>
<keyword evidence="1" id="KW-0808">Transferase</keyword>
<dbReference type="InterPro" id="IPR045078">
    <property type="entry name" value="TST/MPST-like"/>
</dbReference>
<feature type="domain" description="Rhodanese" evidence="4">
    <location>
        <begin position="27"/>
        <end position="157"/>
    </location>
</feature>
<dbReference type="Proteomes" id="UP000245771">
    <property type="component" value="Unassembled WGS sequence"/>
</dbReference>
<dbReference type="InterPro" id="IPR036873">
    <property type="entry name" value="Rhodanese-like_dom_sf"/>
</dbReference>
<keyword evidence="6" id="KW-1185">Reference proteome</keyword>
<feature type="domain" description="Rhodanese" evidence="4">
    <location>
        <begin position="191"/>
        <end position="325"/>
    </location>
</feature>
<dbReference type="FunCoup" id="A0A316VF13">
    <property type="interactions" value="292"/>
</dbReference>
<dbReference type="SUPFAM" id="SSF52821">
    <property type="entry name" value="Rhodanese/Cell cycle control phosphatase"/>
    <property type="match status" value="2"/>
</dbReference>
<dbReference type="InParanoid" id="A0A316VF13"/>